<keyword evidence="6 7" id="KW-0472">Membrane</keyword>
<dbReference type="Pfam" id="PF19300">
    <property type="entry name" value="BPD_transp_1_N"/>
    <property type="match status" value="1"/>
</dbReference>
<evidence type="ECO:0000256" key="7">
    <source>
        <dbReference type="RuleBase" id="RU363032"/>
    </source>
</evidence>
<evidence type="ECO:0000256" key="4">
    <source>
        <dbReference type="ARBA" id="ARBA00022692"/>
    </source>
</evidence>
<protein>
    <submittedName>
        <fullName evidence="9">ABC transporter permease</fullName>
    </submittedName>
</protein>
<keyword evidence="10" id="KW-1185">Reference proteome</keyword>
<accession>A0ABP7FJK1</accession>
<feature type="transmembrane region" description="Helical" evidence="7">
    <location>
        <begin position="272"/>
        <end position="291"/>
    </location>
</feature>
<dbReference type="Gene3D" id="1.10.3720.10">
    <property type="entry name" value="MetI-like"/>
    <property type="match status" value="1"/>
</dbReference>
<feature type="domain" description="ABC transmembrane type-1" evidence="8">
    <location>
        <begin position="94"/>
        <end position="291"/>
    </location>
</feature>
<dbReference type="SUPFAM" id="SSF161098">
    <property type="entry name" value="MetI-like"/>
    <property type="match status" value="1"/>
</dbReference>
<name>A0ABP7FJK1_9ACTN</name>
<dbReference type="EMBL" id="BAABDD010000006">
    <property type="protein sequence ID" value="GAA3737539.1"/>
    <property type="molecule type" value="Genomic_DNA"/>
</dbReference>
<keyword evidence="2 7" id="KW-0813">Transport</keyword>
<dbReference type="PROSITE" id="PS50928">
    <property type="entry name" value="ABC_TM1"/>
    <property type="match status" value="1"/>
</dbReference>
<evidence type="ECO:0000313" key="10">
    <source>
        <dbReference type="Proteomes" id="UP001500908"/>
    </source>
</evidence>
<evidence type="ECO:0000313" key="9">
    <source>
        <dbReference type="EMBL" id="GAA3737539.1"/>
    </source>
</evidence>
<comment type="similarity">
    <text evidence="7">Belongs to the binding-protein-dependent transport system permease family.</text>
</comment>
<comment type="caution">
    <text evidence="9">The sequence shown here is derived from an EMBL/GenBank/DDBJ whole genome shotgun (WGS) entry which is preliminary data.</text>
</comment>
<organism evidence="9 10">
    <name type="scientific">Salinactinospora qingdaonensis</name>
    <dbReference type="NCBI Taxonomy" id="702744"/>
    <lineage>
        <taxon>Bacteria</taxon>
        <taxon>Bacillati</taxon>
        <taxon>Actinomycetota</taxon>
        <taxon>Actinomycetes</taxon>
        <taxon>Streptosporangiales</taxon>
        <taxon>Nocardiopsidaceae</taxon>
        <taxon>Salinactinospora</taxon>
    </lineage>
</organism>
<evidence type="ECO:0000259" key="8">
    <source>
        <dbReference type="PROSITE" id="PS50928"/>
    </source>
</evidence>
<feature type="transmembrane region" description="Helical" evidence="7">
    <location>
        <begin position="133"/>
        <end position="156"/>
    </location>
</feature>
<dbReference type="PANTHER" id="PTHR43163">
    <property type="entry name" value="DIPEPTIDE TRANSPORT SYSTEM PERMEASE PROTEIN DPPB-RELATED"/>
    <property type="match status" value="1"/>
</dbReference>
<gene>
    <name evidence="9" type="ORF">GCM10022402_16900</name>
</gene>
<dbReference type="Pfam" id="PF00528">
    <property type="entry name" value="BPD_transp_1"/>
    <property type="match status" value="1"/>
</dbReference>
<feature type="transmembrane region" description="Helical" evidence="7">
    <location>
        <begin position="98"/>
        <end position="121"/>
    </location>
</feature>
<proteinExistence type="inferred from homology"/>
<dbReference type="CDD" id="cd06261">
    <property type="entry name" value="TM_PBP2"/>
    <property type="match status" value="1"/>
</dbReference>
<feature type="transmembrane region" description="Helical" evidence="7">
    <location>
        <begin position="168"/>
        <end position="187"/>
    </location>
</feature>
<sequence>MALYLLRRFALIAFVAVGVATLLFALARLSGDPATLMSPADASPEVIEATRERLGLDRPLLVQYVSTLAASFTLDFGQSFMFDVPSAQLVFERLGPSLWIVLPALGITLLLALAIGTAAALRPTRLSGRSLMVVTFIFDGIPYFWLALVLVLVLSINLNLLPATGNAGFASLVIPWIVLSLYGLATLSRLVRGQLLDAFTDGHVITARSKGVSPARVLLAHALPTALPPVLAWLGVQFSLMFSALLILEPLLDYRGLGGLLVESVTNRDFPVVQASVFSLAVLITVMNILMDASVRLIDPRLRAKAAR</sequence>
<keyword evidence="4 7" id="KW-0812">Transmembrane</keyword>
<dbReference type="InterPro" id="IPR045621">
    <property type="entry name" value="BPD_transp_1_N"/>
</dbReference>
<evidence type="ECO:0000256" key="6">
    <source>
        <dbReference type="ARBA" id="ARBA00023136"/>
    </source>
</evidence>
<reference evidence="10" key="1">
    <citation type="journal article" date="2019" name="Int. J. Syst. Evol. Microbiol.">
        <title>The Global Catalogue of Microorganisms (GCM) 10K type strain sequencing project: providing services to taxonomists for standard genome sequencing and annotation.</title>
        <authorList>
            <consortium name="The Broad Institute Genomics Platform"/>
            <consortium name="The Broad Institute Genome Sequencing Center for Infectious Disease"/>
            <person name="Wu L."/>
            <person name="Ma J."/>
        </authorList>
    </citation>
    <scope>NUCLEOTIDE SEQUENCE [LARGE SCALE GENOMIC DNA]</scope>
    <source>
        <strain evidence="10">JCM 17137</strain>
    </source>
</reference>
<keyword evidence="5 7" id="KW-1133">Transmembrane helix</keyword>
<feature type="transmembrane region" description="Helical" evidence="7">
    <location>
        <begin position="230"/>
        <end position="252"/>
    </location>
</feature>
<evidence type="ECO:0000256" key="5">
    <source>
        <dbReference type="ARBA" id="ARBA00022989"/>
    </source>
</evidence>
<dbReference type="InterPro" id="IPR035906">
    <property type="entry name" value="MetI-like_sf"/>
</dbReference>
<dbReference type="InterPro" id="IPR000515">
    <property type="entry name" value="MetI-like"/>
</dbReference>
<dbReference type="PANTHER" id="PTHR43163:SF6">
    <property type="entry name" value="DIPEPTIDE TRANSPORT SYSTEM PERMEASE PROTEIN DPPB-RELATED"/>
    <property type="match status" value="1"/>
</dbReference>
<evidence type="ECO:0000256" key="3">
    <source>
        <dbReference type="ARBA" id="ARBA00022475"/>
    </source>
</evidence>
<dbReference type="Proteomes" id="UP001500908">
    <property type="component" value="Unassembled WGS sequence"/>
</dbReference>
<evidence type="ECO:0000256" key="2">
    <source>
        <dbReference type="ARBA" id="ARBA00022448"/>
    </source>
</evidence>
<evidence type="ECO:0000256" key="1">
    <source>
        <dbReference type="ARBA" id="ARBA00004651"/>
    </source>
</evidence>
<comment type="subcellular location">
    <subcellularLocation>
        <location evidence="1 7">Cell membrane</location>
        <topology evidence="1 7">Multi-pass membrane protein</topology>
    </subcellularLocation>
</comment>
<keyword evidence="3" id="KW-1003">Cell membrane</keyword>
<dbReference type="RefSeq" id="WP_344969252.1">
    <property type="nucleotide sequence ID" value="NZ_BAABDD010000006.1"/>
</dbReference>